<dbReference type="RefSeq" id="WP_145153465.1">
    <property type="nucleotide sequence ID" value="NZ_VNIM01000065.1"/>
</dbReference>
<feature type="signal peptide" evidence="2">
    <location>
        <begin position="1"/>
        <end position="22"/>
    </location>
</feature>
<evidence type="ECO:0000256" key="1">
    <source>
        <dbReference type="SAM" id="Phobius"/>
    </source>
</evidence>
<dbReference type="Pfam" id="PF07589">
    <property type="entry name" value="PEP-CTERM"/>
    <property type="match status" value="1"/>
</dbReference>
<name>A0A558QZ73_9SPHN</name>
<evidence type="ECO:0000256" key="2">
    <source>
        <dbReference type="SAM" id="SignalP"/>
    </source>
</evidence>
<protein>
    <submittedName>
        <fullName evidence="4">PEP-CTERM sorting domain-containing protein</fullName>
    </submittedName>
</protein>
<dbReference type="AlphaFoldDB" id="A0A558QZ73"/>
<organism evidence="4 5">
    <name type="scientific">Alterirhizorhabdus solaris</name>
    <dbReference type="NCBI Taxonomy" id="2529389"/>
    <lineage>
        <taxon>Bacteria</taxon>
        <taxon>Pseudomonadati</taxon>
        <taxon>Pseudomonadota</taxon>
        <taxon>Alphaproteobacteria</taxon>
        <taxon>Sphingomonadales</taxon>
        <taxon>Rhizorhabdaceae</taxon>
        <taxon>Alterirhizorhabdus</taxon>
    </lineage>
</organism>
<sequence length="56" mass="5876">MSRFRLTLFGMAALIAAAPAMAAEGRAARVPEPASVSLLVLGAVGLVIGRRLSRRR</sequence>
<evidence type="ECO:0000313" key="5">
    <source>
        <dbReference type="Proteomes" id="UP000318681"/>
    </source>
</evidence>
<keyword evidence="1" id="KW-0472">Membrane</keyword>
<proteinExistence type="predicted"/>
<keyword evidence="2" id="KW-0732">Signal</keyword>
<gene>
    <name evidence="4" type="ORF">FOY91_14585</name>
</gene>
<comment type="caution">
    <text evidence="4">The sequence shown here is derived from an EMBL/GenBank/DDBJ whole genome shotgun (WGS) entry which is preliminary data.</text>
</comment>
<dbReference type="InterPro" id="IPR013424">
    <property type="entry name" value="Ice-binding_C"/>
</dbReference>
<feature type="domain" description="Ice-binding protein C-terminal" evidence="3">
    <location>
        <begin position="30"/>
        <end position="54"/>
    </location>
</feature>
<dbReference type="Proteomes" id="UP000318681">
    <property type="component" value="Unassembled WGS sequence"/>
</dbReference>
<keyword evidence="1" id="KW-1133">Transmembrane helix</keyword>
<reference evidence="4 5" key="1">
    <citation type="submission" date="2019-07" db="EMBL/GenBank/DDBJ databases">
        <title>Sphingomonas solaris sp. nov., isolated from a solar panel from Boston, Massachusetts.</title>
        <authorList>
            <person name="Tanner K."/>
            <person name="Pascual J."/>
            <person name="Mancuso C."/>
            <person name="Pereto J."/>
            <person name="Khalil A."/>
            <person name="Vilanova C."/>
        </authorList>
    </citation>
    <scope>NUCLEOTIDE SEQUENCE [LARGE SCALE GENOMIC DNA]</scope>
    <source>
        <strain evidence="4 5">R4DWN</strain>
    </source>
</reference>
<dbReference type="NCBIfam" id="TIGR02595">
    <property type="entry name" value="PEP_CTERM"/>
    <property type="match status" value="1"/>
</dbReference>
<dbReference type="EMBL" id="VNIM01000065">
    <property type="protein sequence ID" value="TVV72430.1"/>
    <property type="molecule type" value="Genomic_DNA"/>
</dbReference>
<keyword evidence="1" id="KW-0812">Transmembrane</keyword>
<accession>A0A558QZ73</accession>
<feature type="transmembrane region" description="Helical" evidence="1">
    <location>
        <begin position="32"/>
        <end position="49"/>
    </location>
</feature>
<keyword evidence="5" id="KW-1185">Reference proteome</keyword>
<evidence type="ECO:0000313" key="4">
    <source>
        <dbReference type="EMBL" id="TVV72430.1"/>
    </source>
</evidence>
<evidence type="ECO:0000259" key="3">
    <source>
        <dbReference type="Pfam" id="PF07589"/>
    </source>
</evidence>
<feature type="chain" id="PRO_5022237038" evidence="2">
    <location>
        <begin position="23"/>
        <end position="56"/>
    </location>
</feature>